<dbReference type="Proteomes" id="UP000037023">
    <property type="component" value="Unassembled WGS sequence"/>
</dbReference>
<dbReference type="PATRIC" id="fig|1938.6.peg.2009"/>
<evidence type="ECO:0000313" key="2">
    <source>
        <dbReference type="EMBL" id="KOG32567.1"/>
    </source>
</evidence>
<dbReference type="GO" id="GO:0016491">
    <property type="term" value="F:oxidoreductase activity"/>
    <property type="evidence" value="ECO:0007669"/>
    <property type="project" value="InterPro"/>
</dbReference>
<dbReference type="AlphaFoldDB" id="A0A0L8L330"/>
<proteinExistence type="predicted"/>
<evidence type="ECO:0000259" key="1">
    <source>
        <dbReference type="SMART" id="SM00829"/>
    </source>
</evidence>
<dbReference type="InterPro" id="IPR011032">
    <property type="entry name" value="GroES-like_sf"/>
</dbReference>
<dbReference type="Gene3D" id="3.90.180.10">
    <property type="entry name" value="Medium-chain alcohol dehydrogenases, catalytic domain"/>
    <property type="match status" value="1"/>
</dbReference>
<dbReference type="OrthoDB" id="3727682at2"/>
<dbReference type="EMBL" id="LGUP01000061">
    <property type="protein sequence ID" value="KOG32567.1"/>
    <property type="molecule type" value="Genomic_DNA"/>
</dbReference>
<organism evidence="2 3">
    <name type="scientific">Streptomyces viridochromogenes</name>
    <dbReference type="NCBI Taxonomy" id="1938"/>
    <lineage>
        <taxon>Bacteria</taxon>
        <taxon>Bacillati</taxon>
        <taxon>Actinomycetota</taxon>
        <taxon>Actinomycetes</taxon>
        <taxon>Kitasatosporales</taxon>
        <taxon>Streptomycetaceae</taxon>
        <taxon>Streptomyces</taxon>
    </lineage>
</organism>
<dbReference type="PANTHER" id="PTHR11695:SF294">
    <property type="entry name" value="RETICULON-4-INTERACTING PROTEIN 1, MITOCHONDRIAL"/>
    <property type="match status" value="1"/>
</dbReference>
<gene>
    <name evidence="2" type="ORF">ADK34_09155</name>
</gene>
<dbReference type="InterPro" id="IPR020843">
    <property type="entry name" value="ER"/>
</dbReference>
<dbReference type="SMART" id="SM00829">
    <property type="entry name" value="PKS_ER"/>
    <property type="match status" value="1"/>
</dbReference>
<dbReference type="SUPFAM" id="SSF51735">
    <property type="entry name" value="NAD(P)-binding Rossmann-fold domains"/>
    <property type="match status" value="1"/>
</dbReference>
<comment type="caution">
    <text evidence="2">The sequence shown here is derived from an EMBL/GenBank/DDBJ whole genome shotgun (WGS) entry which is preliminary data.</text>
</comment>
<sequence length="330" mass="35174">MKAWVQDRYGSADVLEFAEVERPVPGEREVLVRVHAAAVNAADWHLMRGDPYVARLALGLRRPKERIRGRDFAGRVEAVGAGVTGLRPGDEVFGEAPGAFAEYVCAPEEATERKPAGLTFEQAAAIPLAGNTALMGLRDLGGVRPGGKVLVNGASGGVGTFAVQLAKAFGAEVTGVCSTRNATLVLGLGADRVIDYTRQDFTTGPDRYDLVFDLVGNRSLAELRRILSPAGVLVLSGGGVFEGGSVFGPMGLIIKGQLLSRFSGRRLHVLTAEPRRENLATLRELAENGDITPVVERTYPLDEAPRALRYVEEEHARAKVVLSCPPPSGP</sequence>
<dbReference type="Gene3D" id="3.40.50.720">
    <property type="entry name" value="NAD(P)-binding Rossmann-like Domain"/>
    <property type="match status" value="1"/>
</dbReference>
<dbReference type="RefSeq" id="WP_033204535.1">
    <property type="nucleotide sequence ID" value="NZ_LGUP01000061.1"/>
</dbReference>
<dbReference type="CDD" id="cd08267">
    <property type="entry name" value="MDR1"/>
    <property type="match status" value="1"/>
</dbReference>
<dbReference type="SUPFAM" id="SSF50129">
    <property type="entry name" value="GroES-like"/>
    <property type="match status" value="1"/>
</dbReference>
<dbReference type="Pfam" id="PF13602">
    <property type="entry name" value="ADH_zinc_N_2"/>
    <property type="match status" value="1"/>
</dbReference>
<dbReference type="Pfam" id="PF08240">
    <property type="entry name" value="ADH_N"/>
    <property type="match status" value="1"/>
</dbReference>
<evidence type="ECO:0000313" key="3">
    <source>
        <dbReference type="Proteomes" id="UP000037023"/>
    </source>
</evidence>
<dbReference type="InterPro" id="IPR013154">
    <property type="entry name" value="ADH-like_N"/>
</dbReference>
<feature type="domain" description="Enoyl reductase (ER)" evidence="1">
    <location>
        <begin position="10"/>
        <end position="322"/>
    </location>
</feature>
<dbReference type="PANTHER" id="PTHR11695">
    <property type="entry name" value="ALCOHOL DEHYDROGENASE RELATED"/>
    <property type="match status" value="1"/>
</dbReference>
<accession>A0A0L8L330</accession>
<reference evidence="2 3" key="1">
    <citation type="submission" date="2015-06" db="EMBL/GenBank/DDBJ databases">
        <authorList>
            <person name="Hoefler B.C."/>
            <person name="Straight P.D."/>
        </authorList>
    </citation>
    <scope>NUCLEOTIDE SEQUENCE [LARGE SCALE GENOMIC DNA]</scope>
    <source>
        <strain evidence="2 3">NRRL 3427</strain>
    </source>
</reference>
<dbReference type="InterPro" id="IPR036291">
    <property type="entry name" value="NAD(P)-bd_dom_sf"/>
</dbReference>
<name>A0A0L8L330_STRVR</name>
<protein>
    <submittedName>
        <fullName evidence="2">NADPH:quinone reductase</fullName>
    </submittedName>
</protein>
<dbReference type="InterPro" id="IPR050700">
    <property type="entry name" value="YIM1/Zinc_Alcohol_DH_Fams"/>
</dbReference>